<evidence type="ECO:0000256" key="1">
    <source>
        <dbReference type="SAM" id="Phobius"/>
    </source>
</evidence>
<dbReference type="InterPro" id="IPR013783">
    <property type="entry name" value="Ig-like_fold"/>
</dbReference>
<dbReference type="Gene3D" id="2.60.40.10">
    <property type="entry name" value="Immunoglobulins"/>
    <property type="match status" value="1"/>
</dbReference>
<proteinExistence type="predicted"/>
<dbReference type="RefSeq" id="WP_189514147.1">
    <property type="nucleotide sequence ID" value="NZ_BMXG01000009.1"/>
</dbReference>
<dbReference type="SUPFAM" id="SSF52317">
    <property type="entry name" value="Class I glutamine amidotransferase-like"/>
    <property type="match status" value="1"/>
</dbReference>
<feature type="transmembrane region" description="Helical" evidence="1">
    <location>
        <begin position="65"/>
        <end position="83"/>
    </location>
</feature>
<keyword evidence="1" id="KW-1133">Transmembrane helix</keyword>
<reference evidence="2" key="2">
    <citation type="submission" date="2020-09" db="EMBL/GenBank/DDBJ databases">
        <authorList>
            <person name="Sun Q."/>
            <person name="Kim S."/>
        </authorList>
    </citation>
    <scope>NUCLEOTIDE SEQUENCE</scope>
    <source>
        <strain evidence="2">KCTC 12870</strain>
    </source>
</reference>
<dbReference type="SUPFAM" id="SSF53300">
    <property type="entry name" value="vWA-like"/>
    <property type="match status" value="1"/>
</dbReference>
<feature type="transmembrane region" description="Helical" evidence="1">
    <location>
        <begin position="35"/>
        <end position="53"/>
    </location>
</feature>
<comment type="caution">
    <text evidence="2">The sequence shown here is derived from an EMBL/GenBank/DDBJ whole genome shotgun (WGS) entry which is preliminary data.</text>
</comment>
<dbReference type="Gene3D" id="3.40.50.880">
    <property type="match status" value="1"/>
</dbReference>
<sequence length="815" mass="90260">MDIVNKVIAFLLGLSSAQSGDLSGAELILRSPLGDWTLIFLSIFLFGGVIWLYRYTARKISKGRRIFLILLRIGVIAAMLLLIQRPVLQLTVEGTIRRTLLIGLDTSSSSNIADVRQRQEDLVRAAIAKGDLPADRGLKQGLTGNADQYSSVPRLDIMRAVLGNTDIDLIPRLNDKFDLVFFTFNEEVSEISNPLEVPESGENKKLTDLTATSPRTQLGNAVREILDRKRGQPLAGMLLLTDGASNGGMPPMAAATQAGQDKAPLYFFGVGITEPLDIVVNNLYMPEVVTVEDEVNATIRFRGQGLAGQRANLTLFVDGQIVDSESVTFTGNEQTATLSFLPTVVGEYTVEARIDPRSDETSQENNSRKQRIRVIDSKINVLLAENTPRWEFRYLEAALGRDRRIELNVFLNGASPAMAEGEGSHYIKDFPREREKLFEYDIIILGDLPPELIGKPAMEAMVDWVSQFGGGLILLAGRENMPWKYLQSPLADLIPVEFQSGVTTSGIGNYYDQPVNLEITPAGSRNPMMQLEPDPEENAEYWQALPPIYWVAPVTQAKATTEVLAVDPSLLRATRFGKLPVIALQGFGLGSCLYLGTDNFWRWRALRGGNPYWNFWSQVVQRMALSRLLTSSSLSQLNVERNDYVAGDRVKVFGRLFKPGYRPYTEESVPATLRYEPLADAEIADQPSTSQVILQPASEQEGFYEVSFLAARPGSYSLTLDHDPSAKVDALVTDAQFELGETAMNASLMKKMADASGGRFFREEDLAGLPDILDAESETVESHVDLDIWSSPLFFIILIGLMTTEWIIRKLSGLK</sequence>
<organism evidence="2 3">
    <name type="scientific">Cerasicoccus arenae</name>
    <dbReference type="NCBI Taxonomy" id="424488"/>
    <lineage>
        <taxon>Bacteria</taxon>
        <taxon>Pseudomonadati</taxon>
        <taxon>Verrucomicrobiota</taxon>
        <taxon>Opitutia</taxon>
        <taxon>Puniceicoccales</taxon>
        <taxon>Cerasicoccaceae</taxon>
        <taxon>Cerasicoccus</taxon>
    </lineage>
</organism>
<evidence type="ECO:0000313" key="3">
    <source>
        <dbReference type="Proteomes" id="UP000642829"/>
    </source>
</evidence>
<name>A0A8J3GCU7_9BACT</name>
<dbReference type="PANTHER" id="PTHR37947:SF1">
    <property type="entry name" value="BLL2462 PROTEIN"/>
    <property type="match status" value="1"/>
</dbReference>
<accession>A0A8J3GCU7</accession>
<dbReference type="EMBL" id="BMXG01000009">
    <property type="protein sequence ID" value="GHC01440.1"/>
    <property type="molecule type" value="Genomic_DNA"/>
</dbReference>
<dbReference type="AlphaFoldDB" id="A0A8J3GCU7"/>
<keyword evidence="3" id="KW-1185">Reference proteome</keyword>
<dbReference type="Proteomes" id="UP000642829">
    <property type="component" value="Unassembled WGS sequence"/>
</dbReference>
<dbReference type="InterPro" id="IPR029062">
    <property type="entry name" value="Class_I_gatase-like"/>
</dbReference>
<dbReference type="PANTHER" id="PTHR37947">
    <property type="entry name" value="BLL2462 PROTEIN"/>
    <property type="match status" value="1"/>
</dbReference>
<protein>
    <submittedName>
        <fullName evidence="2">Membrane protein</fullName>
    </submittedName>
</protein>
<reference evidence="2" key="1">
    <citation type="journal article" date="2014" name="Int. J. Syst. Evol. Microbiol.">
        <title>Complete genome sequence of Corynebacterium casei LMG S-19264T (=DSM 44701T), isolated from a smear-ripened cheese.</title>
        <authorList>
            <consortium name="US DOE Joint Genome Institute (JGI-PGF)"/>
            <person name="Walter F."/>
            <person name="Albersmeier A."/>
            <person name="Kalinowski J."/>
            <person name="Ruckert C."/>
        </authorList>
    </citation>
    <scope>NUCLEOTIDE SEQUENCE</scope>
    <source>
        <strain evidence="2">KCTC 12870</strain>
    </source>
</reference>
<dbReference type="InterPro" id="IPR036465">
    <property type="entry name" value="vWFA_dom_sf"/>
</dbReference>
<keyword evidence="1" id="KW-0812">Transmembrane</keyword>
<keyword evidence="1" id="KW-0472">Membrane</keyword>
<evidence type="ECO:0000313" key="2">
    <source>
        <dbReference type="EMBL" id="GHC01440.1"/>
    </source>
</evidence>
<dbReference type="Gene3D" id="3.40.50.410">
    <property type="entry name" value="von Willebrand factor, type A domain"/>
    <property type="match status" value="1"/>
</dbReference>
<gene>
    <name evidence="2" type="ORF">GCM10007047_17390</name>
</gene>